<reference evidence="2 3" key="1">
    <citation type="journal article" date="2014" name="Antonie Van Leeuwenhoek">
        <title>Hyphomonas beringensis sp. nov. and Hyphomonas chukchiensis sp. nov., isolated from surface seawater of the Bering Sea and Chukchi Sea.</title>
        <authorList>
            <person name="Li C."/>
            <person name="Lai Q."/>
            <person name="Li G."/>
            <person name="Dong C."/>
            <person name="Wang J."/>
            <person name="Liao Y."/>
            <person name="Shao Z."/>
        </authorList>
    </citation>
    <scope>NUCLEOTIDE SEQUENCE [LARGE SCALE GENOMIC DNA]</scope>
    <source>
        <strain evidence="2 3">PS728</strain>
    </source>
</reference>
<dbReference type="RefSeq" id="WP_035598924.1">
    <property type="nucleotide sequence ID" value="NZ_ARYM01000013.1"/>
</dbReference>
<feature type="region of interest" description="Disordered" evidence="1">
    <location>
        <begin position="1"/>
        <end position="21"/>
    </location>
</feature>
<accession>A0A062VIU8</accession>
<evidence type="ECO:0000313" key="3">
    <source>
        <dbReference type="Proteomes" id="UP000027100"/>
    </source>
</evidence>
<dbReference type="Proteomes" id="UP000027100">
    <property type="component" value="Unassembled WGS sequence"/>
</dbReference>
<sequence>MARKALNKAQEPPEPARTFDDISSDAGDALIDLSGALTAGRALVDLTLADGGSADAPVLYKRLNALEFVLRQAGRAEDILWVAIDKMSMSFEEK</sequence>
<evidence type="ECO:0000313" key="2">
    <source>
        <dbReference type="EMBL" id="KCZ98001.1"/>
    </source>
</evidence>
<comment type="caution">
    <text evidence="2">The sequence shown here is derived from an EMBL/GenBank/DDBJ whole genome shotgun (WGS) entry which is preliminary data.</text>
</comment>
<dbReference type="AlphaFoldDB" id="A0A062VIU8"/>
<proteinExistence type="predicted"/>
<protein>
    <submittedName>
        <fullName evidence="2">Uncharacterized protein</fullName>
    </submittedName>
</protein>
<name>A0A062VIU8_9PROT</name>
<organism evidence="2 3">
    <name type="scientific">Hyphomonas polymorpha PS728</name>
    <dbReference type="NCBI Taxonomy" id="1280954"/>
    <lineage>
        <taxon>Bacteria</taxon>
        <taxon>Pseudomonadati</taxon>
        <taxon>Pseudomonadota</taxon>
        <taxon>Alphaproteobacteria</taxon>
        <taxon>Hyphomonadales</taxon>
        <taxon>Hyphomonadaceae</taxon>
        <taxon>Hyphomonas</taxon>
    </lineage>
</organism>
<evidence type="ECO:0000256" key="1">
    <source>
        <dbReference type="SAM" id="MobiDB-lite"/>
    </source>
</evidence>
<dbReference type="EMBL" id="ARYM01000013">
    <property type="protein sequence ID" value="KCZ98001.1"/>
    <property type="molecule type" value="Genomic_DNA"/>
</dbReference>
<gene>
    <name evidence="2" type="ORF">HPO_11823</name>
</gene>
<keyword evidence="3" id="KW-1185">Reference proteome</keyword>
<dbReference type="PATRIC" id="fig|1280954.3.peg.2392"/>